<organism evidence="1 2">
    <name type="scientific">Kroppenstedtia pulmonis</name>
    <dbReference type="NCBI Taxonomy" id="1380685"/>
    <lineage>
        <taxon>Bacteria</taxon>
        <taxon>Bacillati</taxon>
        <taxon>Bacillota</taxon>
        <taxon>Bacilli</taxon>
        <taxon>Bacillales</taxon>
        <taxon>Thermoactinomycetaceae</taxon>
        <taxon>Kroppenstedtia</taxon>
    </lineage>
</organism>
<keyword evidence="2" id="KW-1185">Reference proteome</keyword>
<proteinExistence type="predicted"/>
<dbReference type="EMBL" id="CP048104">
    <property type="protein sequence ID" value="QKG85065.1"/>
    <property type="molecule type" value="Genomic_DNA"/>
</dbReference>
<dbReference type="Pfam" id="PF06949">
    <property type="entry name" value="DUF1292"/>
    <property type="match status" value="1"/>
</dbReference>
<dbReference type="Proteomes" id="UP000503088">
    <property type="component" value="Chromosome"/>
</dbReference>
<evidence type="ECO:0000313" key="1">
    <source>
        <dbReference type="EMBL" id="QKG85065.1"/>
    </source>
</evidence>
<dbReference type="KEGG" id="kpul:GXN76_11705"/>
<dbReference type="InterPro" id="IPR009711">
    <property type="entry name" value="UPF0473"/>
</dbReference>
<name>A0A7D3Y5Q6_9BACL</name>
<gene>
    <name evidence="1" type="ORF">GXN76_11705</name>
</gene>
<dbReference type="RefSeq" id="WP_173223362.1">
    <property type="nucleotide sequence ID" value="NZ_CP048104.1"/>
</dbReference>
<evidence type="ECO:0000313" key="2">
    <source>
        <dbReference type="Proteomes" id="UP000503088"/>
    </source>
</evidence>
<sequence>MDREERLAKRLDVLEQKWGVEITLVDDDGVDRDTQYQILRELDIDGKHYAVLREVNYTEPEAYIFRVTEEAGNHKIEHITEDAEWERVADAIAEMLYFEET</sequence>
<protein>
    <submittedName>
        <fullName evidence="1">DUF1292 domain-containing protein</fullName>
    </submittedName>
</protein>
<dbReference type="AlphaFoldDB" id="A0A7D3Y5Q6"/>
<accession>A0A7D3Y5Q6</accession>
<reference evidence="1 2" key="1">
    <citation type="submission" date="2020-01" db="EMBL/GenBank/DDBJ databases">
        <authorList>
            <person name="Gulvik C.A."/>
            <person name="Batra D.G."/>
        </authorList>
    </citation>
    <scope>NUCLEOTIDE SEQUENCE [LARGE SCALE GENOMIC DNA]</scope>
    <source>
        <strain evidence="1 2">W9323</strain>
    </source>
</reference>